<dbReference type="CDD" id="cd05398">
    <property type="entry name" value="NT_ClassII-CCAase"/>
    <property type="match status" value="1"/>
</dbReference>
<reference evidence="11 12" key="1">
    <citation type="submission" date="2006-08" db="EMBL/GenBank/DDBJ databases">
        <title>Complete sequence of Maricaulis maris MCS10.</title>
        <authorList>
            <consortium name="US DOE Joint Genome Institute"/>
            <person name="Copeland A."/>
            <person name="Lucas S."/>
            <person name="Lapidus A."/>
            <person name="Barry K."/>
            <person name="Detter J.C."/>
            <person name="Glavina del Rio T."/>
            <person name="Hammon N."/>
            <person name="Israni S."/>
            <person name="Dalin E."/>
            <person name="Tice H."/>
            <person name="Pitluck S."/>
            <person name="Saunders E."/>
            <person name="Brettin T."/>
            <person name="Bruce D."/>
            <person name="Han C."/>
            <person name="Tapia R."/>
            <person name="Gilna P."/>
            <person name="Schmutz J."/>
            <person name="Larimer F."/>
            <person name="Land M."/>
            <person name="Hauser L."/>
            <person name="Kyrpides N."/>
            <person name="Mikhailova N."/>
            <person name="Viollier P."/>
            <person name="Stephens C."/>
            <person name="Richardson P."/>
        </authorList>
    </citation>
    <scope>NUCLEOTIDE SEQUENCE [LARGE SCALE GENOMIC DNA]</scope>
    <source>
        <strain evidence="11 12">MCS10</strain>
    </source>
</reference>
<dbReference type="HOGENOM" id="CLU_015961_2_3_5"/>
<dbReference type="InterPro" id="IPR002646">
    <property type="entry name" value="PolA_pol_head_dom"/>
</dbReference>
<dbReference type="AlphaFoldDB" id="Q0ARR5"/>
<dbReference type="STRING" id="394221.Mmar10_0729"/>
<dbReference type="Proteomes" id="UP000001964">
    <property type="component" value="Chromosome"/>
</dbReference>
<dbReference type="GO" id="GO:0000049">
    <property type="term" value="F:tRNA binding"/>
    <property type="evidence" value="ECO:0007669"/>
    <property type="project" value="TreeGrafter"/>
</dbReference>
<organism evidence="11 12">
    <name type="scientific">Maricaulis maris (strain MCS10)</name>
    <name type="common">Caulobacter maris</name>
    <dbReference type="NCBI Taxonomy" id="394221"/>
    <lineage>
        <taxon>Bacteria</taxon>
        <taxon>Pseudomonadati</taxon>
        <taxon>Pseudomonadota</taxon>
        <taxon>Alphaproteobacteria</taxon>
        <taxon>Maricaulales</taxon>
        <taxon>Maricaulaceae</taxon>
        <taxon>Maricaulis</taxon>
    </lineage>
</organism>
<feature type="domain" description="Poly A polymerase head" evidence="9">
    <location>
        <begin position="41"/>
        <end position="160"/>
    </location>
</feature>
<dbReference type="InterPro" id="IPR032828">
    <property type="entry name" value="PolyA_RNA-bd"/>
</dbReference>
<dbReference type="Gene3D" id="1.10.3090.10">
    <property type="entry name" value="cca-adding enzyme, domain 2"/>
    <property type="match status" value="1"/>
</dbReference>
<name>Q0ARR5_MARMM</name>
<dbReference type="EMBL" id="CP000449">
    <property type="protein sequence ID" value="ABI65022.1"/>
    <property type="molecule type" value="Genomic_DNA"/>
</dbReference>
<dbReference type="InterPro" id="IPR050264">
    <property type="entry name" value="Bact_CCA-adding_enz_type3_sf"/>
</dbReference>
<accession>Q0ARR5</accession>
<keyword evidence="7" id="KW-0460">Magnesium</keyword>
<keyword evidence="2 8" id="KW-0808">Transferase</keyword>
<protein>
    <submittedName>
        <fullName evidence="11">Polynucleotide adenylyltransferase region</fullName>
    </submittedName>
</protein>
<evidence type="ECO:0000313" key="12">
    <source>
        <dbReference type="Proteomes" id="UP000001964"/>
    </source>
</evidence>
<proteinExistence type="inferred from homology"/>
<dbReference type="Pfam" id="PF01743">
    <property type="entry name" value="PolyA_pol"/>
    <property type="match status" value="1"/>
</dbReference>
<dbReference type="PANTHER" id="PTHR46173:SF1">
    <property type="entry name" value="CCA TRNA NUCLEOTIDYLTRANSFERASE 1, MITOCHONDRIAL"/>
    <property type="match status" value="1"/>
</dbReference>
<dbReference type="Pfam" id="PF12627">
    <property type="entry name" value="PolyA_pol_RNAbd"/>
    <property type="match status" value="1"/>
</dbReference>
<evidence type="ECO:0000256" key="6">
    <source>
        <dbReference type="ARBA" id="ARBA00022741"/>
    </source>
</evidence>
<dbReference type="GO" id="GO:0008033">
    <property type="term" value="P:tRNA processing"/>
    <property type="evidence" value="ECO:0007669"/>
    <property type="project" value="UniProtKB-KW"/>
</dbReference>
<keyword evidence="3" id="KW-0819">tRNA processing</keyword>
<evidence type="ECO:0000256" key="5">
    <source>
        <dbReference type="ARBA" id="ARBA00022723"/>
    </source>
</evidence>
<dbReference type="PANTHER" id="PTHR46173">
    <property type="entry name" value="CCA TRNA NUCLEOTIDYLTRANSFERASE 1, MITOCHONDRIAL"/>
    <property type="match status" value="1"/>
</dbReference>
<keyword evidence="12" id="KW-1185">Reference proteome</keyword>
<comment type="cofactor">
    <cofactor evidence="1">
        <name>Mg(2+)</name>
        <dbReference type="ChEBI" id="CHEBI:18420"/>
    </cofactor>
</comment>
<evidence type="ECO:0000256" key="4">
    <source>
        <dbReference type="ARBA" id="ARBA00022695"/>
    </source>
</evidence>
<dbReference type="SUPFAM" id="SSF81301">
    <property type="entry name" value="Nucleotidyltransferase"/>
    <property type="match status" value="1"/>
</dbReference>
<evidence type="ECO:0000259" key="9">
    <source>
        <dbReference type="Pfam" id="PF01743"/>
    </source>
</evidence>
<evidence type="ECO:0000256" key="2">
    <source>
        <dbReference type="ARBA" id="ARBA00022679"/>
    </source>
</evidence>
<dbReference type="InterPro" id="IPR043519">
    <property type="entry name" value="NT_sf"/>
</dbReference>
<gene>
    <name evidence="11" type="ordered locus">Mmar10_0729</name>
</gene>
<comment type="similarity">
    <text evidence="8">Belongs to the tRNA nucleotidyltransferase/poly(A) polymerase family.</text>
</comment>
<evidence type="ECO:0000259" key="10">
    <source>
        <dbReference type="Pfam" id="PF12627"/>
    </source>
</evidence>
<evidence type="ECO:0000256" key="3">
    <source>
        <dbReference type="ARBA" id="ARBA00022694"/>
    </source>
</evidence>
<keyword evidence="8" id="KW-0694">RNA-binding</keyword>
<evidence type="ECO:0000256" key="7">
    <source>
        <dbReference type="ARBA" id="ARBA00022842"/>
    </source>
</evidence>
<feature type="domain" description="tRNA nucleotidyltransferase/poly(A) polymerase RNA and SrmB- binding" evidence="10">
    <location>
        <begin position="194"/>
        <end position="246"/>
    </location>
</feature>
<dbReference type="GO" id="GO:0016779">
    <property type="term" value="F:nucleotidyltransferase activity"/>
    <property type="evidence" value="ECO:0007669"/>
    <property type="project" value="UniProtKB-KW"/>
</dbReference>
<evidence type="ECO:0000313" key="11">
    <source>
        <dbReference type="EMBL" id="ABI65022.1"/>
    </source>
</evidence>
<keyword evidence="6" id="KW-0547">Nucleotide-binding</keyword>
<dbReference type="KEGG" id="mmr:Mmar10_0729"/>
<dbReference type="Gene3D" id="3.30.460.10">
    <property type="entry name" value="Beta Polymerase, domain 2"/>
    <property type="match status" value="1"/>
</dbReference>
<keyword evidence="4 11" id="KW-0548">Nucleotidyltransferase</keyword>
<dbReference type="GO" id="GO:0000166">
    <property type="term" value="F:nucleotide binding"/>
    <property type="evidence" value="ECO:0007669"/>
    <property type="project" value="UniProtKB-KW"/>
</dbReference>
<keyword evidence="5" id="KW-0479">Metal-binding</keyword>
<dbReference type="SUPFAM" id="SSF81891">
    <property type="entry name" value="Poly A polymerase C-terminal region-like"/>
    <property type="match status" value="1"/>
</dbReference>
<evidence type="ECO:0000256" key="1">
    <source>
        <dbReference type="ARBA" id="ARBA00001946"/>
    </source>
</evidence>
<evidence type="ECO:0000256" key="8">
    <source>
        <dbReference type="RuleBase" id="RU003953"/>
    </source>
</evidence>
<dbReference type="GO" id="GO:0046872">
    <property type="term" value="F:metal ion binding"/>
    <property type="evidence" value="ECO:0007669"/>
    <property type="project" value="UniProtKB-KW"/>
</dbReference>
<sequence length="419" mass="45714">MTAKPSMTAQRLDPARHGWLTDPATVRVMAALAAAGQGESRFVGGCVRNALLGEPVADIDIATQLDPDQVIAAAKAAGLKPVPTGKAHGTITVVCDGQPFEVTSLRRDVATDGRRAVVSFTRDWAEDAKRRDFRLNALYADADGTVFDPTGGLKDVENRRFVFVGDPEMRIREDYLRILRLFRFEAWYGRGAPDEAAMAAVLKHREGLHKLSVERVWAELKKLLAAQDPLAAVTAMRESGLLDMILGVNGSLRVLSGIIAQDVEYGLAPDSMLRFAALADGGPERIRTMAAKMKMSKAEAGRLEGAVNPVAREDVRKAWSDSAAAERAIMALGARAFEDQVRLEAAGEVAPPPRDWTLLAQFAREWKEPEFPVKGGDLILLGYEPGPMLGDALDELKALWIADRFEPTKEELIARLTKH</sequence>
<dbReference type="eggNOG" id="COG0617">
    <property type="taxonomic scope" value="Bacteria"/>
</dbReference>